<comment type="caution">
    <text evidence="2">The sequence shown here is derived from an EMBL/GenBank/DDBJ whole genome shotgun (WGS) entry which is preliminary data.</text>
</comment>
<dbReference type="EMBL" id="BAAABV010000005">
    <property type="protein sequence ID" value="GAA0270891.1"/>
    <property type="molecule type" value="Genomic_DNA"/>
</dbReference>
<dbReference type="Gene3D" id="2.60.40.10">
    <property type="entry name" value="Immunoglobulins"/>
    <property type="match status" value="1"/>
</dbReference>
<feature type="chain" id="PRO_5047513260" description="Fibronectin type-III domain-containing protein" evidence="1">
    <location>
        <begin position="28"/>
        <end position="252"/>
    </location>
</feature>
<dbReference type="InterPro" id="IPR013783">
    <property type="entry name" value="Ig-like_fold"/>
</dbReference>
<accession>A0ABN0V1N5</accession>
<feature type="signal peptide" evidence="1">
    <location>
        <begin position="1"/>
        <end position="27"/>
    </location>
</feature>
<evidence type="ECO:0008006" key="4">
    <source>
        <dbReference type="Google" id="ProtNLM"/>
    </source>
</evidence>
<evidence type="ECO:0000313" key="2">
    <source>
        <dbReference type="EMBL" id="GAA0270891.1"/>
    </source>
</evidence>
<dbReference type="Proteomes" id="UP001501867">
    <property type="component" value="Unassembled WGS sequence"/>
</dbReference>
<protein>
    <recommendedName>
        <fullName evidence="4">Fibronectin type-III domain-containing protein</fullName>
    </recommendedName>
</protein>
<dbReference type="InterPro" id="IPR036116">
    <property type="entry name" value="FN3_sf"/>
</dbReference>
<dbReference type="SUPFAM" id="SSF49265">
    <property type="entry name" value="Fibronectin type III"/>
    <property type="match status" value="1"/>
</dbReference>
<organism evidence="2 3">
    <name type="scientific">Streptomyces polychromogenes</name>
    <dbReference type="NCBI Taxonomy" id="67342"/>
    <lineage>
        <taxon>Bacteria</taxon>
        <taxon>Bacillati</taxon>
        <taxon>Actinomycetota</taxon>
        <taxon>Actinomycetes</taxon>
        <taxon>Kitasatosporales</taxon>
        <taxon>Streptomycetaceae</taxon>
        <taxon>Streptomyces</taxon>
    </lineage>
</organism>
<keyword evidence="3" id="KW-1185">Reference proteome</keyword>
<keyword evidence="1" id="KW-0732">Signal</keyword>
<name>A0ABN0V1N5_9ACTN</name>
<reference evidence="2 3" key="1">
    <citation type="journal article" date="2019" name="Int. J. Syst. Evol. Microbiol.">
        <title>The Global Catalogue of Microorganisms (GCM) 10K type strain sequencing project: providing services to taxonomists for standard genome sequencing and annotation.</title>
        <authorList>
            <consortium name="The Broad Institute Genomics Platform"/>
            <consortium name="The Broad Institute Genome Sequencing Center for Infectious Disease"/>
            <person name="Wu L."/>
            <person name="Ma J."/>
        </authorList>
    </citation>
    <scope>NUCLEOTIDE SEQUENCE [LARGE SCALE GENOMIC DNA]</scope>
    <source>
        <strain evidence="2 3">JCM 4505</strain>
    </source>
</reference>
<evidence type="ECO:0000313" key="3">
    <source>
        <dbReference type="Proteomes" id="UP001501867"/>
    </source>
</evidence>
<evidence type="ECO:0000256" key="1">
    <source>
        <dbReference type="SAM" id="SignalP"/>
    </source>
</evidence>
<proteinExistence type="predicted"/>
<sequence>MKLGRLMVAAILLAPTPFVGMTESASAAQVHRLTIRGWVNARDGGGIFDAENDRTRNFQQDVTLTHERREASFRRDVCAGNESRAELFATFTLNGVEEVVTVIRLRLYEGSSCSSNDLDGEDYVFLGLKEGESWSKWRLQARNLEPLSFDSATADVTVSHNLGPPPEPSNVVAQRSSSRDVTVTWTDEATSENGYEVTETYTHNSKILPPNATSFIYHIPGPTGPKQCFQVRAIGAQGASDWTPVSPRAECA</sequence>
<gene>
    <name evidence="2" type="ORF">GCM10010302_05540</name>
</gene>